<dbReference type="SUPFAM" id="SSF63380">
    <property type="entry name" value="Riboflavin synthase domain-like"/>
    <property type="match status" value="1"/>
</dbReference>
<dbReference type="EMBL" id="JARTFS010000018">
    <property type="protein sequence ID" value="MED4403555.1"/>
    <property type="molecule type" value="Genomic_DNA"/>
</dbReference>
<comment type="catalytic activity">
    <reaction evidence="13 15">
        <text>2 nitric oxide + NADH + 2 O2 = 2 nitrate + NAD(+) + H(+)</text>
        <dbReference type="Rhea" id="RHEA:19469"/>
        <dbReference type="ChEBI" id="CHEBI:15378"/>
        <dbReference type="ChEBI" id="CHEBI:15379"/>
        <dbReference type="ChEBI" id="CHEBI:16480"/>
        <dbReference type="ChEBI" id="CHEBI:17632"/>
        <dbReference type="ChEBI" id="CHEBI:57540"/>
        <dbReference type="ChEBI" id="CHEBI:57945"/>
        <dbReference type="EC" id="1.14.12.17"/>
    </reaction>
</comment>
<dbReference type="GeneID" id="301140040"/>
<dbReference type="InterPro" id="IPR000971">
    <property type="entry name" value="Globin"/>
</dbReference>
<dbReference type="PANTHER" id="PTHR43396">
    <property type="entry name" value="FLAVOHEMOPROTEIN"/>
    <property type="match status" value="1"/>
</dbReference>
<comment type="cofactor">
    <cofactor evidence="15">
        <name>heme b</name>
        <dbReference type="ChEBI" id="CHEBI:60344"/>
    </cofactor>
    <text evidence="15">Binds 1 heme b (iron(II)-protoporphyrin IX) group per subunit.</text>
</comment>
<evidence type="ECO:0000256" key="14">
    <source>
        <dbReference type="ARBA" id="ARBA00049433"/>
    </source>
</evidence>
<dbReference type="InterPro" id="IPR017927">
    <property type="entry name" value="FAD-bd_FR_type"/>
</dbReference>
<feature type="site" description="Involved in heme-bound ligand stabilization and O-O bond activation" evidence="15">
    <location>
        <position position="45"/>
    </location>
</feature>
<evidence type="ECO:0000256" key="5">
    <source>
        <dbReference type="ARBA" id="ARBA00022621"/>
    </source>
</evidence>
<dbReference type="SUPFAM" id="SSF52343">
    <property type="entry name" value="Ferredoxin reductase-like, C-terminal NADP-linked domain"/>
    <property type="match status" value="1"/>
</dbReference>
<feature type="binding site" description="proximal binding residue" evidence="15">
    <location>
        <position position="101"/>
    </location>
    <ligand>
        <name>heme b</name>
        <dbReference type="ChEBI" id="CHEBI:60344"/>
    </ligand>
    <ligandPart>
        <name>Fe</name>
        <dbReference type="ChEBI" id="CHEBI:18248"/>
    </ligandPart>
</feature>
<reference evidence="18 19" key="1">
    <citation type="submission" date="2023-03" db="EMBL/GenBank/DDBJ databases">
        <title>Bacillus Genome Sequencing.</title>
        <authorList>
            <person name="Dunlap C."/>
        </authorList>
    </citation>
    <scope>NUCLEOTIDE SEQUENCE [LARGE SCALE GENOMIC DNA]</scope>
    <source>
        <strain evidence="18 19">NRS-1717</strain>
    </source>
</reference>
<keyword evidence="11 15" id="KW-0408">Iron</keyword>
<feature type="site" description="Influences the redox potential of the prosthetic heme and FAD groups" evidence="15">
    <location>
        <position position="413"/>
    </location>
</feature>
<evidence type="ECO:0000259" key="17">
    <source>
        <dbReference type="PROSITE" id="PS51384"/>
    </source>
</evidence>
<accession>A0ABU6P3A3</accession>
<dbReference type="InterPro" id="IPR009050">
    <property type="entry name" value="Globin-like_sf"/>
</dbReference>
<dbReference type="InterPro" id="IPR001433">
    <property type="entry name" value="OxRdtase_FAD/NAD-bd"/>
</dbReference>
<dbReference type="CDD" id="cd06184">
    <property type="entry name" value="flavohem_like_fad_nad_binding"/>
    <property type="match status" value="1"/>
</dbReference>
<comment type="caution">
    <text evidence="18">The sequence shown here is derived from an EMBL/GenBank/DDBJ whole genome shotgun (WGS) entry which is preliminary data.</text>
</comment>
<evidence type="ECO:0000256" key="15">
    <source>
        <dbReference type="HAMAP-Rule" id="MF_01252"/>
    </source>
</evidence>
<dbReference type="Pfam" id="PF00970">
    <property type="entry name" value="FAD_binding_6"/>
    <property type="match status" value="1"/>
</dbReference>
<keyword evidence="19" id="KW-1185">Reference proteome</keyword>
<comment type="similarity">
    <text evidence="1 15">In the C-terminal section; belongs to the flavoprotein pyridine nucleotide cytochrome reductase family.</text>
</comment>
<proteinExistence type="inferred from homology"/>
<evidence type="ECO:0000256" key="9">
    <source>
        <dbReference type="ARBA" id="ARBA00022857"/>
    </source>
</evidence>
<feature type="region of interest" description="Reductase" evidence="15">
    <location>
        <begin position="165"/>
        <end position="424"/>
    </location>
</feature>
<dbReference type="Pfam" id="PF00175">
    <property type="entry name" value="NAD_binding_1"/>
    <property type="match status" value="1"/>
</dbReference>
<dbReference type="PROSITE" id="PS01033">
    <property type="entry name" value="GLOBIN"/>
    <property type="match status" value="1"/>
</dbReference>
<feature type="domain" description="Globin" evidence="16">
    <location>
        <begin position="17"/>
        <end position="154"/>
    </location>
</feature>
<evidence type="ECO:0000256" key="11">
    <source>
        <dbReference type="ARBA" id="ARBA00023004"/>
    </source>
</evidence>
<keyword evidence="4 15" id="KW-0349">Heme</keyword>
<dbReference type="Gene3D" id="2.40.30.10">
    <property type="entry name" value="Translation factors"/>
    <property type="match status" value="1"/>
</dbReference>
<dbReference type="PROSITE" id="PS51384">
    <property type="entry name" value="FAD_FR"/>
    <property type="match status" value="1"/>
</dbReference>
<feature type="binding site" evidence="15">
    <location>
        <begin position="414"/>
        <end position="417"/>
    </location>
    <ligand>
        <name>FAD</name>
        <dbReference type="ChEBI" id="CHEBI:57692"/>
    </ligand>
</feature>
<dbReference type="PANTHER" id="PTHR43396:SF3">
    <property type="entry name" value="FLAVOHEMOPROTEIN"/>
    <property type="match status" value="1"/>
</dbReference>
<keyword evidence="9 15" id="KW-0521">NADP</keyword>
<sequence length="424" mass="47941">MTARKYVWEDILKTVKKLDPEKLEIVKATLPVVLEHGEAITTRFYERLFENHPELKNVFNLTHQKTGHQPKALANAVYAAAANIEDMSAIMPALERIGQKHRSLQIKPEQYPIVGENLLGAIKEILGEAATPEIIDAWADAYTIIADVFIKMEGILYKTTESAPGGWGGFKDFVIDKKVRESDVITSFYLKPKDGNELPLFIPGQYITIKVDIEQEEFTHLRQYSLSDRPGLDYFRISVKREDALEEGYPKGVVSTDLHELFNEGDTIPITAPAGDFYLDMESRAPVILISGGVGQTPMLSMLNTIIHEQPDRKVYYIHAAMNSTVHAFKEDVKKVSSEHENVKAFTFYQTPTDEDKVSHNFDEEGYITLPALQKILPSNEGNFYFCGPEPFMKAINKALKQWDVPAENIHYEFFGSFGNLDSD</sequence>
<feature type="domain" description="FAD-binding FR-type" evidence="17">
    <location>
        <begin position="168"/>
        <end position="280"/>
    </location>
</feature>
<evidence type="ECO:0000313" key="19">
    <source>
        <dbReference type="Proteomes" id="UP001342826"/>
    </source>
</evidence>
<feature type="binding site" evidence="15">
    <location>
        <begin position="293"/>
        <end position="298"/>
    </location>
    <ligand>
        <name>NADP(+)</name>
        <dbReference type="ChEBI" id="CHEBI:58349"/>
    </ligand>
</feature>
<dbReference type="RefSeq" id="WP_066226351.1">
    <property type="nucleotide sequence ID" value="NZ_JARTFQ010000006.1"/>
</dbReference>
<dbReference type="NCBIfam" id="NF009805">
    <property type="entry name" value="PRK13289.1"/>
    <property type="match status" value="1"/>
</dbReference>
<evidence type="ECO:0000256" key="12">
    <source>
        <dbReference type="ARBA" id="ARBA00023027"/>
    </source>
</evidence>
<protein>
    <recommendedName>
        <fullName evidence="15">Flavohemoprotein</fullName>
    </recommendedName>
    <alternativeName>
        <fullName evidence="15">Flavohemoglobin</fullName>
    </alternativeName>
    <alternativeName>
        <fullName evidence="15">Hemoglobin-like protein</fullName>
    </alternativeName>
    <alternativeName>
        <fullName evidence="15">Nitric oxide dioxygenase</fullName>
        <shortName evidence="15">NO oxygenase</shortName>
        <shortName evidence="15">NOD</shortName>
        <ecNumber evidence="15">1.14.12.17</ecNumber>
    </alternativeName>
</protein>
<dbReference type="InterPro" id="IPR012292">
    <property type="entry name" value="Globin/Proto"/>
</dbReference>
<evidence type="ECO:0000256" key="6">
    <source>
        <dbReference type="ARBA" id="ARBA00022630"/>
    </source>
</evidence>
<evidence type="ECO:0000256" key="13">
    <source>
        <dbReference type="ARBA" id="ARBA00048649"/>
    </source>
</evidence>
<organism evidence="18 19">
    <name type="scientific">Metabacillus fastidiosus</name>
    <dbReference type="NCBI Taxonomy" id="1458"/>
    <lineage>
        <taxon>Bacteria</taxon>
        <taxon>Bacillati</taxon>
        <taxon>Bacillota</taxon>
        <taxon>Bacilli</taxon>
        <taxon>Bacillales</taxon>
        <taxon>Bacillaceae</taxon>
        <taxon>Metabacillus</taxon>
    </lineage>
</organism>
<dbReference type="InterPro" id="IPR023950">
    <property type="entry name" value="Hmp"/>
</dbReference>
<name>A0ABU6P3A3_9BACI</name>
<keyword evidence="12 15" id="KW-0520">NAD</keyword>
<evidence type="ECO:0000256" key="3">
    <source>
        <dbReference type="ARBA" id="ARBA00022448"/>
    </source>
</evidence>
<comment type="similarity">
    <text evidence="2 15">Belongs to the globin family. Two-domain flavohemoproteins subfamily.</text>
</comment>
<dbReference type="SUPFAM" id="SSF46458">
    <property type="entry name" value="Globin-like"/>
    <property type="match status" value="1"/>
</dbReference>
<feature type="active site" description="Charge relay system" evidence="15">
    <location>
        <position position="111"/>
    </location>
</feature>
<feature type="binding site" evidence="15">
    <location>
        <begin position="222"/>
        <end position="225"/>
    </location>
    <ligand>
        <name>FAD</name>
        <dbReference type="ChEBI" id="CHEBI:57692"/>
    </ligand>
</feature>
<keyword evidence="10 15" id="KW-0560">Oxidoreductase</keyword>
<dbReference type="InterPro" id="IPR008333">
    <property type="entry name" value="Cbr1-like_FAD-bd_dom"/>
</dbReference>
<dbReference type="EC" id="1.14.12.17" evidence="15"/>
<evidence type="ECO:0000256" key="8">
    <source>
        <dbReference type="ARBA" id="ARBA00022827"/>
    </source>
</evidence>
<dbReference type="CDD" id="cd08922">
    <property type="entry name" value="FHb-globin"/>
    <property type="match status" value="1"/>
</dbReference>
<keyword evidence="6 15" id="KW-0285">Flavoprotein</keyword>
<gene>
    <name evidence="18" type="primary">hmpA</name>
    <name evidence="15" type="synonym">hmp</name>
    <name evidence="18" type="ORF">P9271_19795</name>
</gene>
<evidence type="ECO:0000259" key="16">
    <source>
        <dbReference type="PROSITE" id="PS01033"/>
    </source>
</evidence>
<dbReference type="InterPro" id="IPR017938">
    <property type="entry name" value="Riboflavin_synthase-like_b-brl"/>
</dbReference>
<comment type="function">
    <text evidence="15">Is involved in NO detoxification in an aerobic process, termed nitric oxide dioxygenase (NOD) reaction that utilizes O(2) and NAD(P)H to convert NO to nitrate, which protects the bacterium from various noxious nitrogen compounds. Therefore, plays a central role in the inducible response to nitrosative stress.</text>
</comment>
<dbReference type="HAMAP" id="MF_01252">
    <property type="entry name" value="Hmp"/>
    <property type="match status" value="1"/>
</dbReference>
<dbReference type="Proteomes" id="UP001342826">
    <property type="component" value="Unassembled WGS sequence"/>
</dbReference>
<comment type="catalytic activity">
    <reaction evidence="14 15">
        <text>2 nitric oxide + NADPH + 2 O2 = 2 nitrate + NADP(+) + H(+)</text>
        <dbReference type="Rhea" id="RHEA:19465"/>
        <dbReference type="ChEBI" id="CHEBI:15378"/>
        <dbReference type="ChEBI" id="CHEBI:15379"/>
        <dbReference type="ChEBI" id="CHEBI:16480"/>
        <dbReference type="ChEBI" id="CHEBI:17632"/>
        <dbReference type="ChEBI" id="CHEBI:57783"/>
        <dbReference type="ChEBI" id="CHEBI:58349"/>
        <dbReference type="EC" id="1.14.12.17"/>
    </reaction>
</comment>
<dbReference type="GO" id="GO:0008941">
    <property type="term" value="F:nitric oxide dioxygenase NAD(P)H activity"/>
    <property type="evidence" value="ECO:0007669"/>
    <property type="project" value="UniProtKB-EC"/>
</dbReference>
<feature type="binding site" evidence="15">
    <location>
        <position position="206"/>
    </location>
    <ligand>
        <name>FAD</name>
        <dbReference type="ChEBI" id="CHEBI:57692"/>
    </ligand>
</feature>
<evidence type="ECO:0000256" key="10">
    <source>
        <dbReference type="ARBA" id="ARBA00023002"/>
    </source>
</evidence>
<keyword evidence="8 15" id="KW-0274">FAD</keyword>
<keyword evidence="7 15" id="KW-0479">Metal-binding</keyword>
<dbReference type="Pfam" id="PF00042">
    <property type="entry name" value="Globin"/>
    <property type="match status" value="1"/>
</dbReference>
<keyword evidence="15" id="KW-0216">Detoxification</keyword>
<dbReference type="Gene3D" id="3.40.50.80">
    <property type="entry name" value="Nucleotide-binding domain of ferredoxin-NADP reductase (FNR) module"/>
    <property type="match status" value="1"/>
</dbReference>
<evidence type="ECO:0000313" key="18">
    <source>
        <dbReference type="EMBL" id="MED4403555.1"/>
    </source>
</evidence>
<dbReference type="Gene3D" id="1.10.490.10">
    <property type="entry name" value="Globins"/>
    <property type="match status" value="1"/>
</dbReference>
<keyword evidence="5 15" id="KW-0561">Oxygen transport</keyword>
<evidence type="ECO:0000256" key="1">
    <source>
        <dbReference type="ARBA" id="ARBA00006401"/>
    </source>
</evidence>
<dbReference type="InterPro" id="IPR039261">
    <property type="entry name" value="FNR_nucleotide-bd"/>
</dbReference>
<evidence type="ECO:0000256" key="2">
    <source>
        <dbReference type="ARBA" id="ARBA00008414"/>
    </source>
</evidence>
<evidence type="ECO:0000256" key="7">
    <source>
        <dbReference type="ARBA" id="ARBA00022723"/>
    </source>
</evidence>
<comment type="cofactor">
    <cofactor evidence="15">
        <name>FAD</name>
        <dbReference type="ChEBI" id="CHEBI:57692"/>
    </cofactor>
    <text evidence="15">Binds 1 FAD per subunit.</text>
</comment>
<keyword evidence="3 15" id="KW-0813">Transport</keyword>
<comment type="domain">
    <text evidence="15">Consists of two distinct domains; an N-terminal heme-containing oxygen-binding domain and a C-terminal reductase domain with binding sites for FAD and NAD(P)H.</text>
</comment>
<evidence type="ECO:0000256" key="4">
    <source>
        <dbReference type="ARBA" id="ARBA00022617"/>
    </source>
</evidence>
<feature type="active site" description="Charge relay system" evidence="15">
    <location>
        <position position="153"/>
    </location>
</feature>
<feature type="site" description="Influences the redox potential of the prosthetic heme and FAD groups" evidence="15">
    <location>
        <position position="100"/>
    </location>
</feature>